<dbReference type="SUPFAM" id="SSF103491">
    <property type="entry name" value="Preprotein translocase SecY subunit"/>
    <property type="match status" value="1"/>
</dbReference>
<keyword evidence="8 10" id="KW-0472">Membrane</keyword>
<comment type="function">
    <text evidence="10 11">The central subunit of the protein translocation channel SecYEG. Consists of two halves formed by TMs 1-5 and 6-10. These two domains form a lateral gate at the front which open onto the bilayer between TMs 2 and 7, and are clamped together by SecE at the back. The channel is closed by both a pore ring composed of hydrophobic SecY resides and a short helix (helix 2A) on the extracellular side of the membrane which forms a plug. The plug probably moves laterally to allow the channel to open. The ring and the pore may move independently.</text>
</comment>
<dbReference type="AlphaFoldDB" id="A0A6I1MHD9"/>
<dbReference type="PROSITE" id="PS00756">
    <property type="entry name" value="SECY_2"/>
    <property type="match status" value="1"/>
</dbReference>
<gene>
    <name evidence="10 14" type="primary">secY</name>
    <name evidence="14" type="ORF">GBZ86_03435</name>
</gene>
<reference evidence="14 15" key="1">
    <citation type="submission" date="2019-10" db="EMBL/GenBank/DDBJ databases">
        <title>The Genome Sequence of Clostridium tarantellae Isolated from Fish Brain.</title>
        <authorList>
            <person name="Bano L."/>
            <person name="Kiel M."/>
            <person name="Sales G."/>
            <person name="Doxey A.C."/>
            <person name="Mansfield M.J."/>
            <person name="Schiavone M."/>
            <person name="Rossetto O."/>
            <person name="Pirazzini M."/>
            <person name="Dobrindt U."/>
            <person name="Montecucco C."/>
        </authorList>
    </citation>
    <scope>NUCLEOTIDE SEQUENCE [LARGE SCALE GENOMIC DNA]</scope>
    <source>
        <strain evidence="14 15">DSM 3997</strain>
    </source>
</reference>
<dbReference type="GO" id="GO:0005886">
    <property type="term" value="C:plasma membrane"/>
    <property type="evidence" value="ECO:0007669"/>
    <property type="project" value="UniProtKB-SubCell"/>
</dbReference>
<comment type="caution">
    <text evidence="10">Lacks conserved residue(s) required for the propagation of feature annotation.</text>
</comment>
<keyword evidence="10" id="KW-1003">Cell membrane</keyword>
<feature type="transmembrane region" description="Helical" evidence="10">
    <location>
        <begin position="112"/>
        <end position="132"/>
    </location>
</feature>
<feature type="transmembrane region" description="Helical" evidence="10">
    <location>
        <begin position="363"/>
        <end position="384"/>
    </location>
</feature>
<feature type="transmembrane region" description="Helical" evidence="10">
    <location>
        <begin position="209"/>
        <end position="228"/>
    </location>
</feature>
<keyword evidence="15" id="KW-1185">Reference proteome</keyword>
<evidence type="ECO:0000313" key="15">
    <source>
        <dbReference type="Proteomes" id="UP000430345"/>
    </source>
</evidence>
<evidence type="ECO:0000256" key="5">
    <source>
        <dbReference type="ARBA" id="ARBA00022927"/>
    </source>
</evidence>
<organism evidence="14 15">
    <name type="scientific">Clostridium tarantellae</name>
    <dbReference type="NCBI Taxonomy" id="39493"/>
    <lineage>
        <taxon>Bacteria</taxon>
        <taxon>Bacillati</taxon>
        <taxon>Bacillota</taxon>
        <taxon>Clostridia</taxon>
        <taxon>Eubacteriales</taxon>
        <taxon>Clostridiaceae</taxon>
        <taxon>Clostridium</taxon>
    </lineage>
</organism>
<evidence type="ECO:0000256" key="12">
    <source>
        <dbReference type="RuleBase" id="RU003484"/>
    </source>
</evidence>
<feature type="transmembrane region" description="Helical" evidence="10">
    <location>
        <begin position="144"/>
        <end position="163"/>
    </location>
</feature>
<dbReference type="GO" id="GO:0006605">
    <property type="term" value="P:protein targeting"/>
    <property type="evidence" value="ECO:0007669"/>
    <property type="project" value="UniProtKB-UniRule"/>
</dbReference>
<dbReference type="InterPro" id="IPR026593">
    <property type="entry name" value="SecY"/>
</dbReference>
<proteinExistence type="inferred from homology"/>
<dbReference type="OrthoDB" id="9809248at2"/>
<comment type="subunit">
    <text evidence="10">Component of the Sec protein translocase complex. Heterotrimer consisting of SecY, SecE and SecG subunits. The heterotrimers can form oligomers, although 1 heterotrimer is thought to be able to translocate proteins. Interacts with the ribosome. Interacts with SecDF, and other proteins may be involved. Interacts with SecA.</text>
</comment>
<evidence type="ECO:0000256" key="10">
    <source>
        <dbReference type="HAMAP-Rule" id="MF_01465"/>
    </source>
</evidence>
<comment type="caution">
    <text evidence="14">The sequence shown here is derived from an EMBL/GenBank/DDBJ whole genome shotgun (WGS) entry which is preliminary data.</text>
</comment>
<evidence type="ECO:0000256" key="13">
    <source>
        <dbReference type="RuleBase" id="RU004349"/>
    </source>
</evidence>
<dbReference type="PROSITE" id="PS00755">
    <property type="entry name" value="SECY_1"/>
    <property type="match status" value="1"/>
</dbReference>
<feature type="transmembrane region" description="Helical" evidence="10">
    <location>
        <begin position="390"/>
        <end position="408"/>
    </location>
</feature>
<evidence type="ECO:0000256" key="4">
    <source>
        <dbReference type="ARBA" id="ARBA00022692"/>
    </source>
</evidence>
<dbReference type="Pfam" id="PF00344">
    <property type="entry name" value="SecY"/>
    <property type="match status" value="1"/>
</dbReference>
<dbReference type="Gene3D" id="1.10.3370.10">
    <property type="entry name" value="SecY subunit domain"/>
    <property type="match status" value="1"/>
</dbReference>
<dbReference type="HAMAP" id="MF_01465">
    <property type="entry name" value="SecY"/>
    <property type="match status" value="1"/>
</dbReference>
<name>A0A6I1MHD9_9CLOT</name>
<evidence type="ECO:0000256" key="8">
    <source>
        <dbReference type="ARBA" id="ARBA00023136"/>
    </source>
</evidence>
<dbReference type="FunFam" id="1.10.3370.10:FF:000001">
    <property type="entry name" value="Preprotein translocase subunit SecY"/>
    <property type="match status" value="1"/>
</dbReference>
<feature type="transmembrane region" description="Helical" evidence="10">
    <location>
        <begin position="70"/>
        <end position="92"/>
    </location>
</feature>
<feature type="transmembrane region" description="Helical" evidence="10">
    <location>
        <begin position="304"/>
        <end position="322"/>
    </location>
</feature>
<keyword evidence="4 10" id="KW-0812">Transmembrane</keyword>
<dbReference type="InterPro" id="IPR002208">
    <property type="entry name" value="SecY/SEC61-alpha"/>
</dbReference>
<evidence type="ECO:0000256" key="6">
    <source>
        <dbReference type="ARBA" id="ARBA00022989"/>
    </source>
</evidence>
<dbReference type="InterPro" id="IPR030659">
    <property type="entry name" value="SecY_CS"/>
</dbReference>
<feature type="transmembrane region" description="Helical" evidence="10">
    <location>
        <begin position="258"/>
        <end position="284"/>
    </location>
</feature>
<dbReference type="EMBL" id="WHJC01000022">
    <property type="protein sequence ID" value="MPQ42805.1"/>
    <property type="molecule type" value="Genomic_DNA"/>
</dbReference>
<evidence type="ECO:0000256" key="2">
    <source>
        <dbReference type="ARBA" id="ARBA00005751"/>
    </source>
</evidence>
<sequence>MLSTLRNAWKVQDLRKKILWTLLLVAIFRMGSYIPVPGVDTQAIKAMTQQGGLIGFYDLISGGSLSRFSILALGVVPYINASIIMQLLTVAIPRLEQLSKEGDDGRKKIQKVTKYASVLIGAITAYGSYVLILNAGALKDTSAINVFLIILTLVVGSTFLMWLGDQMTVKGIGNGTSLIIFANIISGLPITGYQIYVLGKNGTVNIVEIALFVIFIIALIASVIYLSLAERRIHVQYAGRAVGNKVFKGQSSHIPLSIIGSTVISIIFAMSVMSFPITIAQFFPNATLSQWIISNPMSPFNSKTWMYPVIYAILTIFFTWFYTQITFKPDEMAENMHKSASFIPGIRPGKDTEIYLEKVLNKVSFIGGIFAAIIAILPIIMANYTPFEGIQFGGTSVLILVSVSLEVMRQLESQLTVRHYQGFLK</sequence>
<evidence type="ECO:0000256" key="7">
    <source>
        <dbReference type="ARBA" id="ARBA00023010"/>
    </source>
</evidence>
<dbReference type="GO" id="GO:0043952">
    <property type="term" value="P:protein transport by the Sec complex"/>
    <property type="evidence" value="ECO:0007669"/>
    <property type="project" value="UniProtKB-UniRule"/>
</dbReference>
<evidence type="ECO:0000256" key="3">
    <source>
        <dbReference type="ARBA" id="ARBA00022448"/>
    </source>
</evidence>
<dbReference type="PANTHER" id="PTHR10906">
    <property type="entry name" value="SECY/SEC61-ALPHA FAMILY MEMBER"/>
    <property type="match status" value="1"/>
</dbReference>
<keyword evidence="6 10" id="KW-1133">Transmembrane helix</keyword>
<dbReference type="GO" id="GO:0065002">
    <property type="term" value="P:intracellular protein transmembrane transport"/>
    <property type="evidence" value="ECO:0007669"/>
    <property type="project" value="UniProtKB-UniRule"/>
</dbReference>
<evidence type="ECO:0000256" key="11">
    <source>
        <dbReference type="RuleBase" id="RU000537"/>
    </source>
</evidence>
<evidence type="ECO:0000313" key="14">
    <source>
        <dbReference type="EMBL" id="MPQ42805.1"/>
    </source>
</evidence>
<keyword evidence="5 10" id="KW-0653">Protein transport</keyword>
<dbReference type="PRINTS" id="PR00303">
    <property type="entry name" value="SECYTRNLCASE"/>
</dbReference>
<feature type="transmembrane region" description="Helical" evidence="10">
    <location>
        <begin position="175"/>
        <end position="197"/>
    </location>
</feature>
<keyword evidence="3 10" id="KW-0813">Transport</keyword>
<dbReference type="PIRSF" id="PIRSF004557">
    <property type="entry name" value="SecY"/>
    <property type="match status" value="1"/>
</dbReference>
<accession>A0A6I1MHD9</accession>
<comment type="similarity">
    <text evidence="2 10 13">Belongs to the SecY/SEC61-alpha family.</text>
</comment>
<comment type="subcellular location">
    <subcellularLocation>
        <location evidence="10">Cell membrane</location>
        <topology evidence="10">Multi-pass membrane protein</topology>
    </subcellularLocation>
    <subcellularLocation>
        <location evidence="1 12">Membrane</location>
        <topology evidence="1 12">Multi-pass membrane protein</topology>
    </subcellularLocation>
</comment>
<protein>
    <recommendedName>
        <fullName evidence="9 10">Protein translocase subunit SecY</fullName>
    </recommendedName>
</protein>
<dbReference type="Proteomes" id="UP000430345">
    <property type="component" value="Unassembled WGS sequence"/>
</dbReference>
<evidence type="ECO:0000256" key="1">
    <source>
        <dbReference type="ARBA" id="ARBA00004141"/>
    </source>
</evidence>
<evidence type="ECO:0000256" key="9">
    <source>
        <dbReference type="ARBA" id="ARBA00039733"/>
    </source>
</evidence>
<keyword evidence="7 10" id="KW-0811">Translocation</keyword>
<dbReference type="InterPro" id="IPR023201">
    <property type="entry name" value="SecY_dom_sf"/>
</dbReference>
<dbReference type="NCBIfam" id="TIGR00967">
    <property type="entry name" value="3a0501s007"/>
    <property type="match status" value="1"/>
</dbReference>
<dbReference type="RefSeq" id="WP_152887758.1">
    <property type="nucleotide sequence ID" value="NZ_WHJC01000022.1"/>
</dbReference>